<dbReference type="Proteomes" id="UP000518091">
    <property type="component" value="Unassembled WGS sequence"/>
</dbReference>
<organism evidence="2 3">
    <name type="scientific">Billgrantia kenyensis</name>
    <dbReference type="NCBI Taxonomy" id="321266"/>
    <lineage>
        <taxon>Bacteria</taxon>
        <taxon>Pseudomonadati</taxon>
        <taxon>Pseudomonadota</taxon>
        <taxon>Gammaproteobacteria</taxon>
        <taxon>Oceanospirillales</taxon>
        <taxon>Halomonadaceae</taxon>
        <taxon>Billgrantia</taxon>
    </lineage>
</organism>
<evidence type="ECO:0000313" key="3">
    <source>
        <dbReference type="Proteomes" id="UP000518091"/>
    </source>
</evidence>
<proteinExistence type="predicted"/>
<reference evidence="2 3" key="1">
    <citation type="submission" date="2020-07" db="EMBL/GenBank/DDBJ databases">
        <title>Identification of Halomonas strains.</title>
        <authorList>
            <person name="Xiao Z."/>
            <person name="Shen J."/>
        </authorList>
    </citation>
    <scope>NUCLEOTIDE SEQUENCE [LARGE SCALE GENOMIC DNA]</scope>
    <source>
        <strain evidence="2 3">DSM 17331</strain>
    </source>
</reference>
<dbReference type="AlphaFoldDB" id="A0A7W0ACX9"/>
<dbReference type="EMBL" id="JACEFT010000003">
    <property type="protein sequence ID" value="MBA2778029.1"/>
    <property type="molecule type" value="Genomic_DNA"/>
</dbReference>
<comment type="caution">
    <text evidence="2">The sequence shown here is derived from an EMBL/GenBank/DDBJ whole genome shotgun (WGS) entry which is preliminary data.</text>
</comment>
<evidence type="ECO:0000256" key="1">
    <source>
        <dbReference type="SAM" id="MobiDB-lite"/>
    </source>
</evidence>
<feature type="non-terminal residue" evidence="2">
    <location>
        <position position="1"/>
    </location>
</feature>
<feature type="region of interest" description="Disordered" evidence="1">
    <location>
        <begin position="37"/>
        <end position="67"/>
    </location>
</feature>
<sequence length="107" mass="10876">HKVVLEAGSEMTLNAGGSFLKLDGGGVTLAGPKVKINAGGSPGSGSGQAVETPLLPGRAVPEEHEAIPPTVLPKLKDYQLSEATLLPLCGKINDTQCSREDCPCLAG</sequence>
<name>A0A7W0ACX9_9GAMM</name>
<gene>
    <name evidence="2" type="ORF">H1D44_03850</name>
</gene>
<protein>
    <submittedName>
        <fullName evidence="2">Type VI secretion system tip protein VgrG</fullName>
    </submittedName>
</protein>
<accession>A0A7W0ACX9</accession>
<evidence type="ECO:0000313" key="2">
    <source>
        <dbReference type="EMBL" id="MBA2778029.1"/>
    </source>
</evidence>